<dbReference type="PATRIC" id="fig|1434113.4.peg.2335"/>
<dbReference type="Pfam" id="PF00535">
    <property type="entry name" value="Glycos_transf_2"/>
    <property type="match status" value="1"/>
</dbReference>
<dbReference type="PANTHER" id="PTHR43685">
    <property type="entry name" value="GLYCOSYLTRANSFERASE"/>
    <property type="match status" value="1"/>
</dbReference>
<dbReference type="GeneID" id="25455609"/>
<evidence type="ECO:0000259" key="2">
    <source>
        <dbReference type="Pfam" id="PF00535"/>
    </source>
</evidence>
<name>A0A0E3WQR6_METMZ</name>
<protein>
    <submittedName>
        <fullName evidence="3">Glycosyltransferase</fullName>
    </submittedName>
</protein>
<dbReference type="SUPFAM" id="SSF53448">
    <property type="entry name" value="Nucleotide-diphospho-sugar transferases"/>
    <property type="match status" value="1"/>
</dbReference>
<organism evidence="3 4">
    <name type="scientific">Methanosarcina mazei C16</name>
    <dbReference type="NCBI Taxonomy" id="1434113"/>
    <lineage>
        <taxon>Archaea</taxon>
        <taxon>Methanobacteriati</taxon>
        <taxon>Methanobacteriota</taxon>
        <taxon>Stenosarchaea group</taxon>
        <taxon>Methanomicrobia</taxon>
        <taxon>Methanosarcinales</taxon>
        <taxon>Methanosarcinaceae</taxon>
        <taxon>Methanosarcina</taxon>
    </lineage>
</organism>
<keyword evidence="1" id="KW-1133">Transmembrane helix</keyword>
<feature type="domain" description="Glycosyltransferase 2-like" evidence="2">
    <location>
        <begin position="7"/>
        <end position="128"/>
    </location>
</feature>
<dbReference type="PANTHER" id="PTHR43685:SF3">
    <property type="entry name" value="SLR2126 PROTEIN"/>
    <property type="match status" value="1"/>
</dbReference>
<gene>
    <name evidence="3" type="ORF">MSMAC_1865</name>
</gene>
<accession>A0A0E3WQR6</accession>
<dbReference type="Gene3D" id="3.90.550.10">
    <property type="entry name" value="Spore Coat Polysaccharide Biosynthesis Protein SpsA, Chain A"/>
    <property type="match status" value="1"/>
</dbReference>
<feature type="transmembrane region" description="Helical" evidence="1">
    <location>
        <begin position="249"/>
        <end position="281"/>
    </location>
</feature>
<keyword evidence="1" id="KW-0812">Transmembrane</keyword>
<reference evidence="3 4" key="1">
    <citation type="submission" date="2014-07" db="EMBL/GenBank/DDBJ databases">
        <title>Methanogenic archaea and the global carbon cycle.</title>
        <authorList>
            <person name="Henriksen J.R."/>
            <person name="Luke J."/>
            <person name="Reinhart S."/>
            <person name="Benedict M.N."/>
            <person name="Youngblut N.D."/>
            <person name="Metcalf M.E."/>
            <person name="Whitaker R.J."/>
            <person name="Metcalf W.W."/>
        </authorList>
    </citation>
    <scope>NUCLEOTIDE SEQUENCE [LARGE SCALE GENOMIC DNA]</scope>
    <source>
        <strain evidence="3 4">C16</strain>
    </source>
</reference>
<dbReference type="EMBL" id="CP009514">
    <property type="protein sequence ID" value="AKB71755.1"/>
    <property type="molecule type" value="Genomic_DNA"/>
</dbReference>
<dbReference type="KEGG" id="mmac:MSMAC_1865"/>
<evidence type="ECO:0000256" key="1">
    <source>
        <dbReference type="SAM" id="Phobius"/>
    </source>
</evidence>
<keyword evidence="1" id="KW-0472">Membrane</keyword>
<dbReference type="Proteomes" id="UP000033071">
    <property type="component" value="Chromosome"/>
</dbReference>
<evidence type="ECO:0000313" key="3">
    <source>
        <dbReference type="EMBL" id="AKB71755.1"/>
    </source>
</evidence>
<dbReference type="InterPro" id="IPR050834">
    <property type="entry name" value="Glycosyltransf_2"/>
</dbReference>
<dbReference type="InterPro" id="IPR029044">
    <property type="entry name" value="Nucleotide-diphossugar_trans"/>
</dbReference>
<sequence length="327" mass="38111">MQDIEVSIVIPTYNRSSSLKETLESIFAQTYPVNKYEILVCDDNSSDNTEEVVKSLMEKTQHNLKYIKIKSKIKGPAKVRNAGINQSLGEIIGFTDDDCIVSGNWIETAVENFKKHKNACGVYGTVVTVGDCKNKPFTISRRVDVLSDNGSYVTPNVFYKKQVLLDVGLFDTDMRYMQDIELGWRIRKKGPIIFEPSLYVNHKIFCASIKAYLKRIKKTEYWVLMYSKHPDRMEEDNLILGHFYNRSPIYVLSIFLSFSFLLLGSELFIFLFMITIITYLWTHVFVDDNYKKYPIRLLMFPRYSFADIIRFMYSLKASIKYKCLVLF</sequence>
<evidence type="ECO:0000313" key="4">
    <source>
        <dbReference type="Proteomes" id="UP000033071"/>
    </source>
</evidence>
<dbReference type="AlphaFoldDB" id="A0A0E3WQR6"/>
<dbReference type="RefSeq" id="WP_053010583.1">
    <property type="nucleotide sequence ID" value="NZ_CP009514.1"/>
</dbReference>
<proteinExistence type="predicted"/>
<dbReference type="InterPro" id="IPR001173">
    <property type="entry name" value="Glyco_trans_2-like"/>
</dbReference>
<keyword evidence="3" id="KW-0808">Transferase</keyword>
<dbReference type="GO" id="GO:0016740">
    <property type="term" value="F:transferase activity"/>
    <property type="evidence" value="ECO:0007669"/>
    <property type="project" value="UniProtKB-KW"/>
</dbReference>
<dbReference type="HOGENOM" id="CLU_862784_0_0_2"/>